<dbReference type="InterPro" id="IPR028909">
    <property type="entry name" value="bL21-like"/>
</dbReference>
<sequence length="103" mass="11471">MIAVVKTGGKQYVVREGQELVAEWIEESPVGSTIELTTFLVADEEGKNVKVGNPVAGKVTAKVMEHGRGEKVLVVKYKPKSRYRRHVGHRQPFTKLKIEKISA</sequence>
<comment type="caution">
    <text evidence="6">The sequence shown here is derived from an EMBL/GenBank/DDBJ whole genome shotgun (WGS) entry which is preliminary data.</text>
</comment>
<dbReference type="GO" id="GO:0005737">
    <property type="term" value="C:cytoplasm"/>
    <property type="evidence" value="ECO:0007669"/>
    <property type="project" value="UniProtKB-ARBA"/>
</dbReference>
<dbReference type="GO" id="GO:0005840">
    <property type="term" value="C:ribosome"/>
    <property type="evidence" value="ECO:0007669"/>
    <property type="project" value="UniProtKB-KW"/>
</dbReference>
<organism evidence="6 7">
    <name type="scientific">Candidatus Uhrbacteria bacterium RIFCSPHIGHO2_01_FULL_63_20</name>
    <dbReference type="NCBI Taxonomy" id="1802385"/>
    <lineage>
        <taxon>Bacteria</taxon>
        <taxon>Candidatus Uhriibacteriota</taxon>
    </lineage>
</organism>
<dbReference type="PANTHER" id="PTHR21349:SF0">
    <property type="entry name" value="LARGE RIBOSOMAL SUBUNIT PROTEIN BL21M"/>
    <property type="match status" value="1"/>
</dbReference>
<dbReference type="EMBL" id="MGDT01000007">
    <property type="protein sequence ID" value="OGL66388.1"/>
    <property type="molecule type" value="Genomic_DNA"/>
</dbReference>
<keyword evidence="3 4" id="KW-0687">Ribonucleoprotein</keyword>
<reference evidence="6 7" key="1">
    <citation type="journal article" date="2016" name="Nat. Commun.">
        <title>Thousands of microbial genomes shed light on interconnected biogeochemical processes in an aquifer system.</title>
        <authorList>
            <person name="Anantharaman K."/>
            <person name="Brown C.T."/>
            <person name="Hug L.A."/>
            <person name="Sharon I."/>
            <person name="Castelle C.J."/>
            <person name="Probst A.J."/>
            <person name="Thomas B.C."/>
            <person name="Singh A."/>
            <person name="Wilkins M.J."/>
            <person name="Karaoz U."/>
            <person name="Brodie E.L."/>
            <person name="Williams K.H."/>
            <person name="Hubbard S.S."/>
            <person name="Banfield J.F."/>
        </authorList>
    </citation>
    <scope>NUCLEOTIDE SEQUENCE [LARGE SCALE GENOMIC DNA]</scope>
</reference>
<evidence type="ECO:0000256" key="3">
    <source>
        <dbReference type="ARBA" id="ARBA00023274"/>
    </source>
</evidence>
<dbReference type="GO" id="GO:1990904">
    <property type="term" value="C:ribonucleoprotein complex"/>
    <property type="evidence" value="ECO:0007669"/>
    <property type="project" value="UniProtKB-KW"/>
</dbReference>
<evidence type="ECO:0000313" key="6">
    <source>
        <dbReference type="EMBL" id="OGL66388.1"/>
    </source>
</evidence>
<dbReference type="PANTHER" id="PTHR21349">
    <property type="entry name" value="50S RIBOSOMAL PROTEIN L21"/>
    <property type="match status" value="1"/>
</dbReference>
<comment type="similarity">
    <text evidence="1 4 5">Belongs to the bacterial ribosomal protein bL21 family.</text>
</comment>
<dbReference type="Proteomes" id="UP000177885">
    <property type="component" value="Unassembled WGS sequence"/>
</dbReference>
<proteinExistence type="inferred from homology"/>
<evidence type="ECO:0000256" key="5">
    <source>
        <dbReference type="RuleBase" id="RU000562"/>
    </source>
</evidence>
<dbReference type="GO" id="GO:0019843">
    <property type="term" value="F:rRNA binding"/>
    <property type="evidence" value="ECO:0007669"/>
    <property type="project" value="UniProtKB-UniRule"/>
</dbReference>
<dbReference type="InterPro" id="IPR001787">
    <property type="entry name" value="Ribosomal_bL21"/>
</dbReference>
<comment type="function">
    <text evidence="4 5">This protein binds to 23S rRNA in the presence of protein L20.</text>
</comment>
<comment type="subunit">
    <text evidence="4">Part of the 50S ribosomal subunit. Contacts protein L20.</text>
</comment>
<dbReference type="GO" id="GO:0003735">
    <property type="term" value="F:structural constituent of ribosome"/>
    <property type="evidence" value="ECO:0007669"/>
    <property type="project" value="InterPro"/>
</dbReference>
<evidence type="ECO:0000313" key="7">
    <source>
        <dbReference type="Proteomes" id="UP000177885"/>
    </source>
</evidence>
<accession>A0A1F7TL93</accession>
<gene>
    <name evidence="4" type="primary">rplU</name>
    <name evidence="6" type="ORF">A2856_01700</name>
</gene>
<dbReference type="SUPFAM" id="SSF141091">
    <property type="entry name" value="L21p-like"/>
    <property type="match status" value="1"/>
</dbReference>
<keyword evidence="4 5" id="KW-0699">rRNA-binding</keyword>
<dbReference type="InterPro" id="IPR036164">
    <property type="entry name" value="bL21-like_sf"/>
</dbReference>
<dbReference type="STRING" id="1802385.A2856_01700"/>
<dbReference type="AlphaFoldDB" id="A0A1F7TL93"/>
<keyword evidence="2 4" id="KW-0689">Ribosomal protein</keyword>
<dbReference type="Pfam" id="PF00829">
    <property type="entry name" value="Ribosomal_L21p"/>
    <property type="match status" value="1"/>
</dbReference>
<name>A0A1F7TL93_9BACT</name>
<dbReference type="HAMAP" id="MF_01363">
    <property type="entry name" value="Ribosomal_bL21"/>
    <property type="match status" value="1"/>
</dbReference>
<keyword evidence="4 5" id="KW-0694">RNA-binding</keyword>
<evidence type="ECO:0000256" key="1">
    <source>
        <dbReference type="ARBA" id="ARBA00008563"/>
    </source>
</evidence>
<dbReference type="NCBIfam" id="TIGR00061">
    <property type="entry name" value="L21"/>
    <property type="match status" value="1"/>
</dbReference>
<evidence type="ECO:0000256" key="2">
    <source>
        <dbReference type="ARBA" id="ARBA00022980"/>
    </source>
</evidence>
<evidence type="ECO:0000256" key="4">
    <source>
        <dbReference type="HAMAP-Rule" id="MF_01363"/>
    </source>
</evidence>
<protein>
    <recommendedName>
        <fullName evidence="4">Large ribosomal subunit protein bL21</fullName>
    </recommendedName>
</protein>
<dbReference type="GO" id="GO:0006412">
    <property type="term" value="P:translation"/>
    <property type="evidence" value="ECO:0007669"/>
    <property type="project" value="UniProtKB-UniRule"/>
</dbReference>